<reference evidence="1 2" key="1">
    <citation type="journal article" date="2012" name="Science">
        <title>The Paleozoic origin of enzymatic lignin decomposition reconstructed from 31 fungal genomes.</title>
        <authorList>
            <person name="Floudas D."/>
            <person name="Binder M."/>
            <person name="Riley R."/>
            <person name="Barry K."/>
            <person name="Blanchette R.A."/>
            <person name="Henrissat B."/>
            <person name="Martinez A.T."/>
            <person name="Otillar R."/>
            <person name="Spatafora J.W."/>
            <person name="Yadav J.S."/>
            <person name="Aerts A."/>
            <person name="Benoit I."/>
            <person name="Boyd A."/>
            <person name="Carlson A."/>
            <person name="Copeland A."/>
            <person name="Coutinho P.M."/>
            <person name="de Vries R.P."/>
            <person name="Ferreira P."/>
            <person name="Findley K."/>
            <person name="Foster B."/>
            <person name="Gaskell J."/>
            <person name="Glotzer D."/>
            <person name="Gorecki P."/>
            <person name="Heitman J."/>
            <person name="Hesse C."/>
            <person name="Hori C."/>
            <person name="Igarashi K."/>
            <person name="Jurgens J.A."/>
            <person name="Kallen N."/>
            <person name="Kersten P."/>
            <person name="Kohler A."/>
            <person name="Kuees U."/>
            <person name="Kumar T.K.A."/>
            <person name="Kuo A."/>
            <person name="LaButti K."/>
            <person name="Larrondo L.F."/>
            <person name="Lindquist E."/>
            <person name="Ling A."/>
            <person name="Lombard V."/>
            <person name="Lucas S."/>
            <person name="Lundell T."/>
            <person name="Martin R."/>
            <person name="McLaughlin D.J."/>
            <person name="Morgenstern I."/>
            <person name="Morin E."/>
            <person name="Murat C."/>
            <person name="Nagy L.G."/>
            <person name="Nolan M."/>
            <person name="Ohm R.A."/>
            <person name="Patyshakuliyeva A."/>
            <person name="Rokas A."/>
            <person name="Ruiz-Duenas F.J."/>
            <person name="Sabat G."/>
            <person name="Salamov A."/>
            <person name="Samejima M."/>
            <person name="Schmutz J."/>
            <person name="Slot J.C."/>
            <person name="St John F."/>
            <person name="Stenlid J."/>
            <person name="Sun H."/>
            <person name="Sun S."/>
            <person name="Syed K."/>
            <person name="Tsang A."/>
            <person name="Wiebenga A."/>
            <person name="Young D."/>
            <person name="Pisabarro A."/>
            <person name="Eastwood D.C."/>
            <person name="Martin F."/>
            <person name="Cullen D."/>
            <person name="Grigoriev I.V."/>
            <person name="Hibbett D.S."/>
        </authorList>
    </citation>
    <scope>NUCLEOTIDE SEQUENCE</scope>
    <source>
        <strain evidence="2">FP-58527</strain>
    </source>
</reference>
<dbReference type="Proteomes" id="UP000015241">
    <property type="component" value="Unassembled WGS sequence"/>
</dbReference>
<dbReference type="AlphaFoldDB" id="S8E6L6"/>
<dbReference type="OrthoDB" id="2794896at2759"/>
<feature type="non-terminal residue" evidence="1">
    <location>
        <position position="98"/>
    </location>
</feature>
<accession>S8E6L6</accession>
<dbReference type="STRING" id="743788.S8E6L6"/>
<feature type="non-terminal residue" evidence="1">
    <location>
        <position position="1"/>
    </location>
</feature>
<evidence type="ECO:0000313" key="2">
    <source>
        <dbReference type="Proteomes" id="UP000015241"/>
    </source>
</evidence>
<name>S8E6L6_FOMSC</name>
<dbReference type="EMBL" id="KE504160">
    <property type="protein sequence ID" value="EPS99028.1"/>
    <property type="molecule type" value="Genomic_DNA"/>
</dbReference>
<protein>
    <submittedName>
        <fullName evidence="1">Uncharacterized protein</fullName>
    </submittedName>
</protein>
<evidence type="ECO:0000313" key="1">
    <source>
        <dbReference type="EMBL" id="EPS99028.1"/>
    </source>
</evidence>
<proteinExistence type="predicted"/>
<gene>
    <name evidence="1" type="ORF">FOMPIDRAFT_1109396</name>
</gene>
<organism evidence="1 2">
    <name type="scientific">Fomitopsis schrenkii</name>
    <name type="common">Brown rot fungus</name>
    <dbReference type="NCBI Taxonomy" id="2126942"/>
    <lineage>
        <taxon>Eukaryota</taxon>
        <taxon>Fungi</taxon>
        <taxon>Dikarya</taxon>
        <taxon>Basidiomycota</taxon>
        <taxon>Agaricomycotina</taxon>
        <taxon>Agaricomycetes</taxon>
        <taxon>Polyporales</taxon>
        <taxon>Fomitopsis</taxon>
    </lineage>
</organism>
<dbReference type="InParanoid" id="S8E6L6"/>
<dbReference type="HOGENOM" id="CLU_126337_3_0_1"/>
<keyword evidence="2" id="KW-1185">Reference proteome</keyword>
<sequence length="98" mass="10915">CFWGAPLPGDVTVDVIRKHLNSCHPDIFTPTLSGDSLKLLCPWVMDSEGKPCGKELDSSSLVKHIAVVHLELMAENCPYCKAKLSRPDAMLRHLRRDC</sequence>